<dbReference type="Proteomes" id="UP000886632">
    <property type="component" value="Unassembled WGS sequence"/>
</dbReference>
<dbReference type="NCBIfam" id="NF003995">
    <property type="entry name" value="PRK05472.2-4"/>
    <property type="match status" value="1"/>
</dbReference>
<dbReference type="GO" id="GO:0051775">
    <property type="term" value="P:response to redox state"/>
    <property type="evidence" value="ECO:0007669"/>
    <property type="project" value="InterPro"/>
</dbReference>
<comment type="subunit">
    <text evidence="7">Homodimer.</text>
</comment>
<proteinExistence type="inferred from homology"/>
<dbReference type="NCBIfam" id="NF003992">
    <property type="entry name" value="PRK05472.2-1"/>
    <property type="match status" value="1"/>
</dbReference>
<dbReference type="Pfam" id="PF06971">
    <property type="entry name" value="Put_DNA-bind_N"/>
    <property type="match status" value="1"/>
</dbReference>
<dbReference type="SUPFAM" id="SSF46785">
    <property type="entry name" value="Winged helix' DNA-binding domain"/>
    <property type="match status" value="1"/>
</dbReference>
<dbReference type="InterPro" id="IPR036388">
    <property type="entry name" value="WH-like_DNA-bd_sf"/>
</dbReference>
<dbReference type="Pfam" id="PF02629">
    <property type="entry name" value="CoA_binding"/>
    <property type="match status" value="1"/>
</dbReference>
<evidence type="ECO:0000313" key="9">
    <source>
        <dbReference type="EMBL" id="MBK6299845.1"/>
    </source>
</evidence>
<organism evidence="9 12">
    <name type="scientific">Candidatus Phosphoribacter hodrii</name>
    <dbReference type="NCBI Taxonomy" id="2953743"/>
    <lineage>
        <taxon>Bacteria</taxon>
        <taxon>Bacillati</taxon>
        <taxon>Actinomycetota</taxon>
        <taxon>Actinomycetes</taxon>
        <taxon>Micrococcales</taxon>
        <taxon>Dermatophilaceae</taxon>
        <taxon>Candidatus Phosphoribacter</taxon>
    </lineage>
</organism>
<dbReference type="HAMAP" id="MF_01131">
    <property type="entry name" value="Rex"/>
    <property type="match status" value="1"/>
</dbReference>
<keyword evidence="3 7" id="KW-0805">Transcription regulation</keyword>
<dbReference type="Proteomes" id="UP000726105">
    <property type="component" value="Unassembled WGS sequence"/>
</dbReference>
<feature type="DNA-binding region" description="H-T-H motif" evidence="7">
    <location>
        <begin position="21"/>
        <end position="60"/>
    </location>
</feature>
<dbReference type="InterPro" id="IPR058236">
    <property type="entry name" value="Rex_actinobacterial-type"/>
</dbReference>
<keyword evidence="5 7" id="KW-0238">DNA-binding</keyword>
<evidence type="ECO:0000259" key="8">
    <source>
        <dbReference type="SMART" id="SM00881"/>
    </source>
</evidence>
<dbReference type="InterPro" id="IPR036390">
    <property type="entry name" value="WH_DNA-bd_sf"/>
</dbReference>
<gene>
    <name evidence="7" type="primary">rex</name>
    <name evidence="9" type="ORF">IPF40_01910</name>
    <name evidence="10" type="ORF">IPI13_10345</name>
    <name evidence="11" type="ORF">IPP00_05860</name>
</gene>
<dbReference type="Proteomes" id="UP000718281">
    <property type="component" value="Unassembled WGS sequence"/>
</dbReference>
<dbReference type="GO" id="GO:0005737">
    <property type="term" value="C:cytoplasm"/>
    <property type="evidence" value="ECO:0007669"/>
    <property type="project" value="UniProtKB-SubCell"/>
</dbReference>
<dbReference type="EMBL" id="JADIXZ010000001">
    <property type="protein sequence ID" value="MBK6299845.1"/>
    <property type="molecule type" value="Genomic_DNA"/>
</dbReference>
<keyword evidence="4 7" id="KW-0520">NAD</keyword>
<dbReference type="SMART" id="SM00881">
    <property type="entry name" value="CoA_binding"/>
    <property type="match status" value="1"/>
</dbReference>
<evidence type="ECO:0000256" key="1">
    <source>
        <dbReference type="ARBA" id="ARBA00022490"/>
    </source>
</evidence>
<comment type="subcellular location">
    <subcellularLocation>
        <location evidence="7">Cytoplasm</location>
    </subcellularLocation>
</comment>
<dbReference type="EMBL" id="JADJIB010000003">
    <property type="protein sequence ID" value="MBK7273536.1"/>
    <property type="molecule type" value="Genomic_DNA"/>
</dbReference>
<comment type="caution">
    <text evidence="9">The sequence shown here is derived from an EMBL/GenBank/DDBJ whole genome shotgun (WGS) entry which is preliminary data.</text>
</comment>
<dbReference type="SUPFAM" id="SSF51735">
    <property type="entry name" value="NAD(P)-binding Rossmann-fold domains"/>
    <property type="match status" value="1"/>
</dbReference>
<evidence type="ECO:0000256" key="6">
    <source>
        <dbReference type="ARBA" id="ARBA00023163"/>
    </source>
</evidence>
<dbReference type="NCBIfam" id="NF003993">
    <property type="entry name" value="PRK05472.2-2"/>
    <property type="match status" value="1"/>
</dbReference>
<comment type="similarity">
    <text evidence="7">Belongs to the transcriptional regulatory Rex family.</text>
</comment>
<evidence type="ECO:0000313" key="11">
    <source>
        <dbReference type="EMBL" id="MBL0003514.1"/>
    </source>
</evidence>
<dbReference type="Gene3D" id="1.10.10.10">
    <property type="entry name" value="Winged helix-like DNA-binding domain superfamily/Winged helix DNA-binding domain"/>
    <property type="match status" value="1"/>
</dbReference>
<evidence type="ECO:0000256" key="4">
    <source>
        <dbReference type="ARBA" id="ARBA00023027"/>
    </source>
</evidence>
<dbReference type="GO" id="GO:0003700">
    <property type="term" value="F:DNA-binding transcription factor activity"/>
    <property type="evidence" value="ECO:0007669"/>
    <property type="project" value="UniProtKB-UniRule"/>
</dbReference>
<comment type="function">
    <text evidence="7">Modulates transcription in response to changes in cellular NADH/NAD(+) redox state.</text>
</comment>
<sequence length="223" mass="23352">MVGTLAPRRDIPSATVSRLPVYLRALHEFATRDVTRVSSEELAAQAGVRPTQLRKDLSHLGSHGVRGVGYDVGRLTAELTNALGLNRSWPVAVVGMGNLGRALAAYSGFATEGFHVEALFDHDPSVIGDLVGRHRIASMGELTDVVARLGIAIGVIATPANSAQDVADALVGAGVRAILNFAPVALALPEGVACRSVDLATELHVLAFLRQPERVGADVGRGQ</sequence>
<dbReference type="EMBL" id="JADKGK010000013">
    <property type="protein sequence ID" value="MBL0003514.1"/>
    <property type="molecule type" value="Genomic_DNA"/>
</dbReference>
<feature type="binding site" evidence="7">
    <location>
        <begin position="95"/>
        <end position="100"/>
    </location>
    <ligand>
        <name>NAD(+)</name>
        <dbReference type="ChEBI" id="CHEBI:57540"/>
    </ligand>
</feature>
<evidence type="ECO:0000256" key="3">
    <source>
        <dbReference type="ARBA" id="ARBA00023015"/>
    </source>
</evidence>
<keyword evidence="1 7" id="KW-0963">Cytoplasm</keyword>
<feature type="domain" description="CoA-binding" evidence="8">
    <location>
        <begin position="84"/>
        <end position="185"/>
    </location>
</feature>
<evidence type="ECO:0000256" key="2">
    <source>
        <dbReference type="ARBA" id="ARBA00022491"/>
    </source>
</evidence>
<dbReference type="InterPro" id="IPR009718">
    <property type="entry name" value="Rex_DNA-bd_C_dom"/>
</dbReference>
<dbReference type="PANTHER" id="PTHR35786">
    <property type="entry name" value="REDOX-SENSING TRANSCRIPTIONAL REPRESSOR REX"/>
    <property type="match status" value="1"/>
</dbReference>
<dbReference type="NCBIfam" id="NF003994">
    <property type="entry name" value="PRK05472.2-3"/>
    <property type="match status" value="1"/>
</dbReference>
<dbReference type="Gene3D" id="3.40.50.720">
    <property type="entry name" value="NAD(P)-binding Rossmann-like Domain"/>
    <property type="match status" value="1"/>
</dbReference>
<evidence type="ECO:0000313" key="10">
    <source>
        <dbReference type="EMBL" id="MBK7273536.1"/>
    </source>
</evidence>
<dbReference type="AlphaFoldDB" id="A0A934X3M2"/>
<evidence type="ECO:0000313" key="12">
    <source>
        <dbReference type="Proteomes" id="UP000718281"/>
    </source>
</evidence>
<dbReference type="PANTHER" id="PTHR35786:SF1">
    <property type="entry name" value="REDOX-SENSING TRANSCRIPTIONAL REPRESSOR REX 1"/>
    <property type="match status" value="1"/>
</dbReference>
<name>A0A934X3M2_9MICO</name>
<keyword evidence="2 7" id="KW-0678">Repressor</keyword>
<dbReference type="InterPro" id="IPR036291">
    <property type="entry name" value="NAD(P)-bd_dom_sf"/>
</dbReference>
<protein>
    <recommendedName>
        <fullName evidence="7">Redox-sensing transcriptional repressor Rex</fullName>
    </recommendedName>
</protein>
<evidence type="ECO:0000313" key="13">
    <source>
        <dbReference type="Proteomes" id="UP000726105"/>
    </source>
</evidence>
<dbReference type="GO" id="GO:0045892">
    <property type="term" value="P:negative regulation of DNA-templated transcription"/>
    <property type="evidence" value="ECO:0007669"/>
    <property type="project" value="InterPro"/>
</dbReference>
<dbReference type="GO" id="GO:0003677">
    <property type="term" value="F:DNA binding"/>
    <property type="evidence" value="ECO:0007669"/>
    <property type="project" value="UniProtKB-UniRule"/>
</dbReference>
<accession>A0A934X3M2</accession>
<evidence type="ECO:0000256" key="7">
    <source>
        <dbReference type="HAMAP-Rule" id="MF_01131"/>
    </source>
</evidence>
<dbReference type="InterPro" id="IPR022876">
    <property type="entry name" value="Tscrpt_rep_Rex"/>
</dbReference>
<dbReference type="NCBIfam" id="NF003996">
    <property type="entry name" value="PRK05472.2-5"/>
    <property type="match status" value="1"/>
</dbReference>
<dbReference type="InterPro" id="IPR003781">
    <property type="entry name" value="CoA-bd"/>
</dbReference>
<keyword evidence="6 7" id="KW-0804">Transcription</keyword>
<reference evidence="12 13" key="1">
    <citation type="submission" date="2020-10" db="EMBL/GenBank/DDBJ databases">
        <title>Connecting structure to function with the recovery of over 1000 high-quality activated sludge metagenome-assembled genomes encoding full-length rRNA genes using long-read sequencing.</title>
        <authorList>
            <person name="Singleton C.M."/>
            <person name="Petriglieri F."/>
            <person name="Kristensen J.M."/>
            <person name="Kirkegaard R.H."/>
            <person name="Michaelsen T.Y."/>
            <person name="Andersen M.H."/>
            <person name="Karst S.M."/>
            <person name="Dueholm M.S."/>
            <person name="Nielsen P.H."/>
            <person name="Albertsen M."/>
        </authorList>
    </citation>
    <scope>NUCLEOTIDE SEQUENCE [LARGE SCALE GENOMIC DNA]</scope>
    <source>
        <strain evidence="9">AalE_18-Q3-R2-46_BAT3C.188</strain>
        <strain evidence="10">Ega_18-Q3-R5-49_MAXAC.001</strain>
        <strain evidence="11">Ribe_18-Q3-R11-54_MAXAC.001</strain>
    </source>
</reference>
<evidence type="ECO:0000256" key="5">
    <source>
        <dbReference type="ARBA" id="ARBA00023125"/>
    </source>
</evidence>